<evidence type="ECO:0000313" key="6">
    <source>
        <dbReference type="Proteomes" id="UP001152803"/>
    </source>
</evidence>
<gene>
    <name evidence="5" type="ORF">COCON_G00107200</name>
</gene>
<dbReference type="EMBL" id="JAFJMO010000007">
    <property type="protein sequence ID" value="KAJ8271861.1"/>
    <property type="molecule type" value="Genomic_DNA"/>
</dbReference>
<feature type="active site" description="Acyl-thioester intermediate" evidence="1">
    <location>
        <position position="338"/>
    </location>
</feature>
<feature type="domain" description="LRAT" evidence="4">
    <location>
        <begin position="227"/>
        <end position="354"/>
    </location>
</feature>
<dbReference type="Gene3D" id="3.90.1720.10">
    <property type="entry name" value="endopeptidase domain like (from Nostoc punctiforme)"/>
    <property type="match status" value="2"/>
</dbReference>
<evidence type="ECO:0000256" key="2">
    <source>
        <dbReference type="SAM" id="Phobius"/>
    </source>
</evidence>
<dbReference type="Proteomes" id="UP001152803">
    <property type="component" value="Unassembled WGS sequence"/>
</dbReference>
<organism evidence="5 6">
    <name type="scientific">Conger conger</name>
    <name type="common">Conger eel</name>
    <name type="synonym">Muraena conger</name>
    <dbReference type="NCBI Taxonomy" id="82655"/>
    <lineage>
        <taxon>Eukaryota</taxon>
        <taxon>Metazoa</taxon>
        <taxon>Chordata</taxon>
        <taxon>Craniata</taxon>
        <taxon>Vertebrata</taxon>
        <taxon>Euteleostomi</taxon>
        <taxon>Actinopterygii</taxon>
        <taxon>Neopterygii</taxon>
        <taxon>Teleostei</taxon>
        <taxon>Anguilliformes</taxon>
        <taxon>Congridae</taxon>
        <taxon>Conger</taxon>
    </lineage>
</organism>
<dbReference type="PROSITE" id="PS51934">
    <property type="entry name" value="LRAT"/>
    <property type="match status" value="2"/>
</dbReference>
<feature type="chain" id="PRO_5040419961" description="LRAT domain-containing protein" evidence="3">
    <location>
        <begin position="27"/>
        <end position="408"/>
    </location>
</feature>
<dbReference type="GO" id="GO:0006776">
    <property type="term" value="P:vitamin A metabolic process"/>
    <property type="evidence" value="ECO:0007669"/>
    <property type="project" value="TreeGrafter"/>
</dbReference>
<dbReference type="GO" id="GO:0005791">
    <property type="term" value="C:rough endoplasmic reticulum"/>
    <property type="evidence" value="ECO:0007669"/>
    <property type="project" value="TreeGrafter"/>
</dbReference>
<dbReference type="InterPro" id="IPR007053">
    <property type="entry name" value="LRAT_dom"/>
</dbReference>
<keyword evidence="2" id="KW-0472">Membrane</keyword>
<dbReference type="OrthoDB" id="421951at2759"/>
<dbReference type="InterPro" id="IPR042288">
    <property type="entry name" value="LRAT"/>
</dbReference>
<keyword evidence="6" id="KW-1185">Reference proteome</keyword>
<evidence type="ECO:0000259" key="4">
    <source>
        <dbReference type="PROSITE" id="PS51934"/>
    </source>
</evidence>
<reference evidence="5" key="1">
    <citation type="journal article" date="2023" name="Science">
        <title>Genome structures resolve the early diversification of teleost fishes.</title>
        <authorList>
            <person name="Parey E."/>
            <person name="Louis A."/>
            <person name="Montfort J."/>
            <person name="Bouchez O."/>
            <person name="Roques C."/>
            <person name="Iampietro C."/>
            <person name="Lluch J."/>
            <person name="Castinel A."/>
            <person name="Donnadieu C."/>
            <person name="Desvignes T."/>
            <person name="Floi Bucao C."/>
            <person name="Jouanno E."/>
            <person name="Wen M."/>
            <person name="Mejri S."/>
            <person name="Dirks R."/>
            <person name="Jansen H."/>
            <person name="Henkel C."/>
            <person name="Chen W.J."/>
            <person name="Zahm M."/>
            <person name="Cabau C."/>
            <person name="Klopp C."/>
            <person name="Thompson A.W."/>
            <person name="Robinson-Rechavi M."/>
            <person name="Braasch I."/>
            <person name="Lecointre G."/>
            <person name="Bobe J."/>
            <person name="Postlethwait J.H."/>
            <person name="Berthelot C."/>
            <person name="Roest Crollius H."/>
            <person name="Guiguen Y."/>
        </authorList>
    </citation>
    <scope>NUCLEOTIDE SEQUENCE</scope>
    <source>
        <strain evidence="5">Concon-B</strain>
    </source>
</reference>
<dbReference type="GO" id="GO:0047173">
    <property type="term" value="F:phosphatidylcholine-retinol O-acyltransferase activity"/>
    <property type="evidence" value="ECO:0007669"/>
    <property type="project" value="InterPro"/>
</dbReference>
<name>A0A9Q1DIX2_CONCO</name>
<feature type="transmembrane region" description="Helical" evidence="2">
    <location>
        <begin position="373"/>
        <end position="406"/>
    </location>
</feature>
<accession>A0A9Q1DIX2</accession>
<evidence type="ECO:0000313" key="5">
    <source>
        <dbReference type="EMBL" id="KAJ8271861.1"/>
    </source>
</evidence>
<dbReference type="PANTHER" id="PTHR46678:SF2">
    <property type="entry name" value="LECITHIN RETINOL ACYLTRANSFERASE-LIKE-RELATED"/>
    <property type="match status" value="1"/>
</dbReference>
<feature type="signal peptide" evidence="3">
    <location>
        <begin position="1"/>
        <end position="26"/>
    </location>
</feature>
<evidence type="ECO:0000256" key="3">
    <source>
        <dbReference type="SAM" id="SignalP"/>
    </source>
</evidence>
<protein>
    <recommendedName>
        <fullName evidence="4">LRAT domain-containing protein</fullName>
    </recommendedName>
</protein>
<keyword evidence="2" id="KW-1133">Transmembrane helix</keyword>
<dbReference type="GO" id="GO:0042572">
    <property type="term" value="P:retinol metabolic process"/>
    <property type="evidence" value="ECO:0007669"/>
    <property type="project" value="InterPro"/>
</dbReference>
<keyword evidence="2" id="KW-0812">Transmembrane</keyword>
<evidence type="ECO:0000256" key="1">
    <source>
        <dbReference type="PIRSR" id="PIRSR642288-1"/>
    </source>
</evidence>
<keyword evidence="3" id="KW-0732">Signal</keyword>
<dbReference type="AlphaFoldDB" id="A0A9Q1DIX2"/>
<dbReference type="PANTHER" id="PTHR46678">
    <property type="entry name" value="LECITHIN RETINOL ACYLTRANSFERASE"/>
    <property type="match status" value="1"/>
</dbReference>
<comment type="caution">
    <text evidence="5">The sequence shown here is derived from an EMBL/GenBank/DDBJ whole genome shotgun (WGS) entry which is preliminary data.</text>
</comment>
<dbReference type="Pfam" id="PF04970">
    <property type="entry name" value="LRAT"/>
    <property type="match status" value="2"/>
</dbReference>
<proteinExistence type="predicted"/>
<feature type="domain" description="LRAT" evidence="4">
    <location>
        <begin position="45"/>
        <end position="172"/>
    </location>
</feature>
<sequence length="408" mass="46037">MLDALAFLLEKLFVFSSLKLFTFTWSDEGKCTKRGQAPSFQRGDLFEVPRTLFTHSGIYLGENKVAHLIPDILPVLTSDKNQISKVVTNKRLILGVLSKTASIRVDAVEDFAFGSNIIVNSMDHTCKNPPLPNEDVAKRAEELIGVIPYSLLWNNCEHFVTYCRYGSAVSMQTDQFLQCLKSVVRDQRSVLLTAGLGLTSIVCFAVEVKEDKSKRKYDLSLYKRGDLLEVPRTLFTHFGIYLGDNKVAHLIPDIIPVFTKNQDIIKEMVTNSRLIMGVLAKVASVRVDTVEDFAYGAEILVNHMDKACSRPPYQGEEVARRAEKLLGSITYSLLWYNCEHYVMYCRYGTCISFQTYQFCKTVRKIVCSQKSAFLTALLGVSVMLYLGSFTPLTLLLTLLCPFILWMTS</sequence>